<protein>
    <submittedName>
        <fullName evidence="2">Uncharacterized protein</fullName>
    </submittedName>
</protein>
<comment type="caution">
    <text evidence="2">The sequence shown here is derived from an EMBL/GenBank/DDBJ whole genome shotgun (WGS) entry which is preliminary data.</text>
</comment>
<reference evidence="2 3" key="1">
    <citation type="submission" date="2016-10" db="EMBL/GenBank/DDBJ databases">
        <title>Proteomics and genomics reveal pathogen-plant mechanisms compatible with a hemibiotrophic lifestyle of Diplodia corticola.</title>
        <authorList>
            <person name="Fernandes I."/>
            <person name="De Jonge R."/>
            <person name="Van De Peer Y."/>
            <person name="Devreese B."/>
            <person name="Alves A."/>
            <person name="Esteves A.C."/>
        </authorList>
    </citation>
    <scope>NUCLEOTIDE SEQUENCE [LARGE SCALE GENOMIC DNA]</scope>
    <source>
        <strain evidence="2 3">CBS 112549</strain>
    </source>
</reference>
<dbReference type="EMBL" id="MNUE01000015">
    <property type="protein sequence ID" value="OJD35774.1"/>
    <property type="molecule type" value="Genomic_DNA"/>
</dbReference>
<dbReference type="OrthoDB" id="5598843at2759"/>
<dbReference type="Proteomes" id="UP000183809">
    <property type="component" value="Unassembled WGS sequence"/>
</dbReference>
<feature type="region of interest" description="Disordered" evidence="1">
    <location>
        <begin position="175"/>
        <end position="208"/>
    </location>
</feature>
<keyword evidence="3" id="KW-1185">Reference proteome</keyword>
<dbReference type="STRING" id="236234.A0A1J9R2Y4"/>
<dbReference type="RefSeq" id="XP_020132034.1">
    <property type="nucleotide sequence ID" value="XM_020271260.1"/>
</dbReference>
<dbReference type="AlphaFoldDB" id="A0A1J9R2Y4"/>
<feature type="compositionally biased region" description="Polar residues" evidence="1">
    <location>
        <begin position="95"/>
        <end position="105"/>
    </location>
</feature>
<gene>
    <name evidence="2" type="ORF">BKCO1_15000159</name>
</gene>
<feature type="region of interest" description="Disordered" evidence="1">
    <location>
        <begin position="73"/>
        <end position="159"/>
    </location>
</feature>
<name>A0A1J9R2Y4_9PEZI</name>
<accession>A0A1J9R2Y4</accession>
<proteinExistence type="predicted"/>
<evidence type="ECO:0000256" key="1">
    <source>
        <dbReference type="SAM" id="MobiDB-lite"/>
    </source>
</evidence>
<evidence type="ECO:0000313" key="2">
    <source>
        <dbReference type="EMBL" id="OJD35774.1"/>
    </source>
</evidence>
<sequence>MKLNGIPVLEKVVEELGRKKVGDKPRINQQWGVTQELWRGCQHRVHALSAKQSPANPSINAALWLEMSAPNDRWRRQSPQRNQRPHQAHSRDRSIGSSGHNTPTPKQDADRSSYAGNVWGQKGRGDAQKQAQANRQSAPPAAAQQGYQEQAHRPVNGFNSKETKDALRKWYQDANAVGSGGKSPLYKPQGDVATRSAGPWGSKPNTMANGQDFWVQLRKQMSALESGKPT</sequence>
<evidence type="ECO:0000313" key="3">
    <source>
        <dbReference type="Proteomes" id="UP000183809"/>
    </source>
</evidence>
<organism evidence="2 3">
    <name type="scientific">Diplodia corticola</name>
    <dbReference type="NCBI Taxonomy" id="236234"/>
    <lineage>
        <taxon>Eukaryota</taxon>
        <taxon>Fungi</taxon>
        <taxon>Dikarya</taxon>
        <taxon>Ascomycota</taxon>
        <taxon>Pezizomycotina</taxon>
        <taxon>Dothideomycetes</taxon>
        <taxon>Dothideomycetes incertae sedis</taxon>
        <taxon>Botryosphaeriales</taxon>
        <taxon>Botryosphaeriaceae</taxon>
        <taxon>Diplodia</taxon>
    </lineage>
</organism>
<dbReference type="GeneID" id="31011519"/>